<dbReference type="PANTHER" id="PTHR30632">
    <property type="entry name" value="MOLYBDATE-BINDING PERIPLASMIC PROTEIN"/>
    <property type="match status" value="1"/>
</dbReference>
<dbReference type="InterPro" id="IPR005950">
    <property type="entry name" value="ModA"/>
</dbReference>
<organism evidence="7 8">
    <name type="scientific">Candidatus Enterococcus testudinis</name>
    <dbReference type="NCBI Taxonomy" id="1834191"/>
    <lineage>
        <taxon>Bacteria</taxon>
        <taxon>Bacillati</taxon>
        <taxon>Bacillota</taxon>
        <taxon>Bacilli</taxon>
        <taxon>Lactobacillales</taxon>
        <taxon>Enterococcaceae</taxon>
        <taxon>Enterococcus</taxon>
    </lineage>
</organism>
<keyword evidence="6" id="KW-1133">Transmembrane helix</keyword>
<name>A0A242A4L0_9ENTE</name>
<dbReference type="GO" id="GO:0046872">
    <property type="term" value="F:metal ion binding"/>
    <property type="evidence" value="ECO:0007669"/>
    <property type="project" value="UniProtKB-KW"/>
</dbReference>
<keyword evidence="8" id="KW-1185">Reference proteome</keyword>
<dbReference type="GO" id="GO:0030973">
    <property type="term" value="F:molybdate ion binding"/>
    <property type="evidence" value="ECO:0007669"/>
    <property type="project" value="UniProtKB-ARBA"/>
</dbReference>
<keyword evidence="4" id="KW-0732">Signal</keyword>
<keyword evidence="2 5" id="KW-0500">Molybdenum</keyword>
<comment type="similarity">
    <text evidence="1">Belongs to the bacterial solute-binding protein ModA family.</text>
</comment>
<dbReference type="PANTHER" id="PTHR30632:SF0">
    <property type="entry name" value="SULFATE-BINDING PROTEIN"/>
    <property type="match status" value="1"/>
</dbReference>
<dbReference type="PIRSF" id="PIRSF004846">
    <property type="entry name" value="ModA"/>
    <property type="match status" value="1"/>
</dbReference>
<evidence type="ECO:0000313" key="8">
    <source>
        <dbReference type="Proteomes" id="UP000195043"/>
    </source>
</evidence>
<dbReference type="STRING" id="1834191.A5886_001054"/>
<dbReference type="RefSeq" id="WP_086273981.1">
    <property type="nucleotide sequence ID" value="NZ_NGKU01000001.1"/>
</dbReference>
<feature type="binding site" evidence="5">
    <location>
        <position position="70"/>
    </location>
    <ligand>
        <name>molybdate</name>
        <dbReference type="ChEBI" id="CHEBI:36264"/>
    </ligand>
</feature>
<reference evidence="7 8" key="1">
    <citation type="submission" date="2017-05" db="EMBL/GenBank/DDBJ databases">
        <title>The Genome Sequence of Enterococcus sp. 8G7_MSG3316.</title>
        <authorList>
            <consortium name="The Broad Institute Genomics Platform"/>
            <consortium name="The Broad Institute Genomic Center for Infectious Diseases"/>
            <person name="Earl A."/>
            <person name="Manson A."/>
            <person name="Schwartman J."/>
            <person name="Gilmore M."/>
            <person name="Abouelleil A."/>
            <person name="Cao P."/>
            <person name="Chapman S."/>
            <person name="Cusick C."/>
            <person name="Shea T."/>
            <person name="Young S."/>
            <person name="Neafsey D."/>
            <person name="Nusbaum C."/>
            <person name="Birren B."/>
        </authorList>
    </citation>
    <scope>NUCLEOTIDE SEQUENCE [LARGE SCALE GENOMIC DNA]</scope>
    <source>
        <strain evidence="7 8">8G7_MSG3316</strain>
    </source>
</reference>
<feature type="binding site" evidence="5">
    <location>
        <position position="42"/>
    </location>
    <ligand>
        <name>molybdate</name>
        <dbReference type="ChEBI" id="CHEBI:36264"/>
    </ligand>
</feature>
<feature type="binding site" evidence="5">
    <location>
        <position position="150"/>
    </location>
    <ligand>
        <name>molybdate</name>
        <dbReference type="ChEBI" id="CHEBI:36264"/>
    </ligand>
</feature>
<comment type="caution">
    <text evidence="7">The sequence shown here is derived from an EMBL/GenBank/DDBJ whole genome shotgun (WGS) entry which is preliminary data.</text>
</comment>
<evidence type="ECO:0000256" key="1">
    <source>
        <dbReference type="ARBA" id="ARBA00009175"/>
    </source>
</evidence>
<dbReference type="Proteomes" id="UP000195043">
    <property type="component" value="Unassembled WGS sequence"/>
</dbReference>
<keyword evidence="6" id="KW-0812">Transmembrane</keyword>
<feature type="transmembrane region" description="Helical" evidence="6">
    <location>
        <begin position="6"/>
        <end position="25"/>
    </location>
</feature>
<evidence type="ECO:0000256" key="4">
    <source>
        <dbReference type="ARBA" id="ARBA00022729"/>
    </source>
</evidence>
<accession>A0A242A4L0</accession>
<dbReference type="FunFam" id="3.40.190.10:FF:000035">
    <property type="entry name" value="Molybdate ABC transporter substrate-binding protein"/>
    <property type="match status" value="1"/>
</dbReference>
<dbReference type="InterPro" id="IPR050682">
    <property type="entry name" value="ModA/WtpA"/>
</dbReference>
<gene>
    <name evidence="7" type="ORF">A5886_001054</name>
</gene>
<evidence type="ECO:0000256" key="6">
    <source>
        <dbReference type="SAM" id="Phobius"/>
    </source>
</evidence>
<dbReference type="GO" id="GO:1901359">
    <property type="term" value="F:tungstate binding"/>
    <property type="evidence" value="ECO:0007669"/>
    <property type="project" value="UniProtKB-ARBA"/>
</dbReference>
<keyword evidence="6" id="KW-0472">Membrane</keyword>
<dbReference type="EMBL" id="NGKU01000001">
    <property type="protein sequence ID" value="OTN75978.1"/>
    <property type="molecule type" value="Genomic_DNA"/>
</dbReference>
<protein>
    <submittedName>
        <fullName evidence="7">Molybdate ABC transporter, periplasmic molybdate-binding protein</fullName>
    </submittedName>
</protein>
<evidence type="ECO:0000256" key="2">
    <source>
        <dbReference type="ARBA" id="ARBA00022505"/>
    </source>
</evidence>
<feature type="binding site" evidence="5">
    <location>
        <position position="195"/>
    </location>
    <ligand>
        <name>molybdate</name>
        <dbReference type="ChEBI" id="CHEBI:36264"/>
    </ligand>
</feature>
<sequence length="268" mass="29485">MNRRFHPVQLIVILFFTSIAFFITIRDREKVTYSAHFSAAASLKEVMDEMVIAFERVHPSYLVTVDYGGSGAIREKVLSGAPIDGIFLASQEDIQKLDAGKVLENQQVLLQNRLVAVTAENNLNTSYQSLTQLLSEATYIAIGEPNTVPAGSYAMEALTQLVALETIEEKFVFGSDVRQVLSYVESVDSVIGFVYQTDVVVSSNIGIVAVIDSSTHAPILYSSGLVRTDAKNPVAVAFNEFLASDSANDIYRKYGFELYEGETRSEGR</sequence>
<evidence type="ECO:0000256" key="3">
    <source>
        <dbReference type="ARBA" id="ARBA00022723"/>
    </source>
</evidence>
<dbReference type="Gene3D" id="3.40.190.10">
    <property type="entry name" value="Periplasmic binding protein-like II"/>
    <property type="match status" value="2"/>
</dbReference>
<dbReference type="Pfam" id="PF13531">
    <property type="entry name" value="SBP_bac_11"/>
    <property type="match status" value="1"/>
</dbReference>
<dbReference type="SUPFAM" id="SSF53850">
    <property type="entry name" value="Periplasmic binding protein-like II"/>
    <property type="match status" value="1"/>
</dbReference>
<dbReference type="NCBIfam" id="TIGR01256">
    <property type="entry name" value="modA"/>
    <property type="match status" value="1"/>
</dbReference>
<proteinExistence type="inferred from homology"/>
<dbReference type="GO" id="GO:0015689">
    <property type="term" value="P:molybdate ion transport"/>
    <property type="evidence" value="ECO:0007669"/>
    <property type="project" value="InterPro"/>
</dbReference>
<keyword evidence="3 5" id="KW-0479">Metal-binding</keyword>
<evidence type="ECO:0000256" key="5">
    <source>
        <dbReference type="PIRSR" id="PIRSR004846-1"/>
    </source>
</evidence>
<feature type="binding site" evidence="5">
    <location>
        <position position="177"/>
    </location>
    <ligand>
        <name>molybdate</name>
        <dbReference type="ChEBI" id="CHEBI:36264"/>
    </ligand>
</feature>
<evidence type="ECO:0000313" key="7">
    <source>
        <dbReference type="EMBL" id="OTN75978.1"/>
    </source>
</evidence>
<dbReference type="AlphaFoldDB" id="A0A242A4L0"/>
<dbReference type="OrthoDB" id="9785015at2"/>